<dbReference type="Proteomes" id="UP001375743">
    <property type="component" value="Unassembled WGS sequence"/>
</dbReference>
<evidence type="ECO:0000256" key="3">
    <source>
        <dbReference type="ARBA" id="ARBA00023002"/>
    </source>
</evidence>
<keyword evidence="2" id="KW-0521">NADP</keyword>
<evidence type="ECO:0000259" key="4">
    <source>
        <dbReference type="Pfam" id="PF00248"/>
    </source>
</evidence>
<proteinExistence type="inferred from homology"/>
<accession>A0ABU8XTN5</accession>
<name>A0ABU8XTN5_9PROT</name>
<dbReference type="InterPro" id="IPR018170">
    <property type="entry name" value="Aldo/ket_reductase_CS"/>
</dbReference>
<organism evidence="5 6">
    <name type="scientific">Benzoatithermus flavus</name>
    <dbReference type="NCBI Taxonomy" id="3108223"/>
    <lineage>
        <taxon>Bacteria</taxon>
        <taxon>Pseudomonadati</taxon>
        <taxon>Pseudomonadota</taxon>
        <taxon>Alphaproteobacteria</taxon>
        <taxon>Geminicoccales</taxon>
        <taxon>Geminicoccaceae</taxon>
        <taxon>Benzoatithermus</taxon>
    </lineage>
</organism>
<dbReference type="SUPFAM" id="SSF51430">
    <property type="entry name" value="NAD(P)-linked oxidoreductase"/>
    <property type="match status" value="1"/>
</dbReference>
<keyword evidence="6" id="KW-1185">Reference proteome</keyword>
<protein>
    <submittedName>
        <fullName evidence="5">Aldo/keto reductase</fullName>
    </submittedName>
</protein>
<dbReference type="InterPro" id="IPR036812">
    <property type="entry name" value="NAD(P)_OxRdtase_dom_sf"/>
</dbReference>
<gene>
    <name evidence="5" type="ORF">U1T56_15585</name>
</gene>
<comment type="similarity">
    <text evidence="1">Belongs to the aldo/keto reductase family.</text>
</comment>
<evidence type="ECO:0000256" key="2">
    <source>
        <dbReference type="ARBA" id="ARBA00022857"/>
    </source>
</evidence>
<evidence type="ECO:0000256" key="1">
    <source>
        <dbReference type="ARBA" id="ARBA00007905"/>
    </source>
</evidence>
<dbReference type="PANTHER" id="PTHR43827:SF3">
    <property type="entry name" value="NADP-DEPENDENT OXIDOREDUCTASE DOMAIN-CONTAINING PROTEIN"/>
    <property type="match status" value="1"/>
</dbReference>
<evidence type="ECO:0000313" key="6">
    <source>
        <dbReference type="Proteomes" id="UP001375743"/>
    </source>
</evidence>
<evidence type="ECO:0000313" key="5">
    <source>
        <dbReference type="EMBL" id="MEK0084576.1"/>
    </source>
</evidence>
<feature type="domain" description="NADP-dependent oxidoreductase" evidence="4">
    <location>
        <begin position="14"/>
        <end position="256"/>
    </location>
</feature>
<dbReference type="PANTHER" id="PTHR43827">
    <property type="entry name" value="2,5-DIKETO-D-GLUCONIC ACID REDUCTASE"/>
    <property type="match status" value="1"/>
</dbReference>
<dbReference type="Pfam" id="PF00248">
    <property type="entry name" value="Aldo_ket_red"/>
    <property type="match status" value="1"/>
</dbReference>
<dbReference type="PIRSF" id="PIRSF000097">
    <property type="entry name" value="AKR"/>
    <property type="match status" value="1"/>
</dbReference>
<dbReference type="PROSITE" id="PS00062">
    <property type="entry name" value="ALDOKETO_REDUCTASE_2"/>
    <property type="match status" value="1"/>
</dbReference>
<reference evidence="5 6" key="1">
    <citation type="submission" date="2024-01" db="EMBL/GenBank/DDBJ databases">
        <title>Multi-omics insights into the function and evolution of sodium benzoate biodegradation pathways in Benzoatithermus flavus gen. nov., sp. nov. from hot spring.</title>
        <authorList>
            <person name="Hu C.-J."/>
            <person name="Li W.-J."/>
        </authorList>
    </citation>
    <scope>NUCLEOTIDE SEQUENCE [LARGE SCALE GENOMIC DNA]</scope>
    <source>
        <strain evidence="5 6">SYSU G07066</strain>
    </source>
</reference>
<dbReference type="PRINTS" id="PR00069">
    <property type="entry name" value="ALDKETRDTASE"/>
</dbReference>
<dbReference type="InterPro" id="IPR020471">
    <property type="entry name" value="AKR"/>
</dbReference>
<dbReference type="PROSITE" id="PS00798">
    <property type="entry name" value="ALDOKETO_REDUCTASE_1"/>
    <property type="match status" value="1"/>
</dbReference>
<dbReference type="RefSeq" id="WP_418160428.1">
    <property type="nucleotide sequence ID" value="NZ_JBBLZC010000016.1"/>
</dbReference>
<dbReference type="EMBL" id="JBBLZC010000016">
    <property type="protein sequence ID" value="MEK0084576.1"/>
    <property type="molecule type" value="Genomic_DNA"/>
</dbReference>
<keyword evidence="3" id="KW-0560">Oxidoreductase</keyword>
<sequence length="276" mass="30449">MHKVNGNGAPIPALGFGTWELRDAQARHMVEAALEIGYRHIDTAQMYGNEAEVGAALRASGLKRDELFVTTKIWPDRFRSGDLQRSVVESLEKLQLDAVDLLLLHWPNPDVPLPETMVALNDCAERGWARHIGVSNFTAAMLVEAMRLSSHPLATNQVEYHPFLSQRTVLEACRTNGMALTAYCPLARGRVFEDPTLARIAQRHGKTAGQVALRWLVQQEGVVAIPRSSRVEHARANFQIFDFSLSEPEMVEIAALGKPEGRIVAVGGSVPAWDPT</sequence>
<dbReference type="Gene3D" id="3.20.20.100">
    <property type="entry name" value="NADP-dependent oxidoreductase domain"/>
    <property type="match status" value="1"/>
</dbReference>
<dbReference type="InterPro" id="IPR023210">
    <property type="entry name" value="NADP_OxRdtase_dom"/>
</dbReference>
<dbReference type="CDD" id="cd19140">
    <property type="entry name" value="AKR_AKR3F3"/>
    <property type="match status" value="1"/>
</dbReference>
<comment type="caution">
    <text evidence="5">The sequence shown here is derived from an EMBL/GenBank/DDBJ whole genome shotgun (WGS) entry which is preliminary data.</text>
</comment>